<evidence type="ECO:0000256" key="5">
    <source>
        <dbReference type="SAM" id="Phobius"/>
    </source>
</evidence>
<feature type="transmembrane region" description="Helical" evidence="5">
    <location>
        <begin position="12"/>
        <end position="38"/>
    </location>
</feature>
<dbReference type="Proteomes" id="UP000001593">
    <property type="component" value="Unassembled WGS sequence"/>
</dbReference>
<dbReference type="OMA" id="LAWICMI"/>
<organism evidence="6 7">
    <name type="scientific">Nematostella vectensis</name>
    <name type="common">Starlet sea anemone</name>
    <dbReference type="NCBI Taxonomy" id="45351"/>
    <lineage>
        <taxon>Eukaryota</taxon>
        <taxon>Metazoa</taxon>
        <taxon>Cnidaria</taxon>
        <taxon>Anthozoa</taxon>
        <taxon>Hexacorallia</taxon>
        <taxon>Actiniaria</taxon>
        <taxon>Edwardsiidae</taxon>
        <taxon>Nematostella</taxon>
    </lineage>
</organism>
<reference evidence="6 7" key="1">
    <citation type="journal article" date="2007" name="Science">
        <title>Sea anemone genome reveals ancestral eumetazoan gene repertoire and genomic organization.</title>
        <authorList>
            <person name="Putnam N.H."/>
            <person name="Srivastava M."/>
            <person name="Hellsten U."/>
            <person name="Dirks B."/>
            <person name="Chapman J."/>
            <person name="Salamov A."/>
            <person name="Terry A."/>
            <person name="Shapiro H."/>
            <person name="Lindquist E."/>
            <person name="Kapitonov V.V."/>
            <person name="Jurka J."/>
            <person name="Genikhovich G."/>
            <person name="Grigoriev I.V."/>
            <person name="Lucas S.M."/>
            <person name="Steele R.E."/>
            <person name="Finnerty J.R."/>
            <person name="Technau U."/>
            <person name="Martindale M.Q."/>
            <person name="Rokhsar D.S."/>
        </authorList>
    </citation>
    <scope>NUCLEOTIDE SEQUENCE [LARGE SCALE GENOMIC DNA]</scope>
    <source>
        <strain evidence="7">CH2 X CH6</strain>
    </source>
</reference>
<name>A7T199_NEMVE</name>
<dbReference type="KEGG" id="nve:5501003"/>
<accession>A7T199</accession>
<evidence type="ECO:0008006" key="8">
    <source>
        <dbReference type="Google" id="ProtNLM"/>
    </source>
</evidence>
<proteinExistence type="predicted"/>
<dbReference type="HOGENOM" id="CLU_139845_1_0_1"/>
<keyword evidence="3 5" id="KW-1133">Transmembrane helix</keyword>
<evidence type="ECO:0000313" key="6">
    <source>
        <dbReference type="EMBL" id="EDO30271.1"/>
    </source>
</evidence>
<sequence length="89" mass="9583">IRGAIPTLPKFLAVICLLCNIILPGLGTVLSGFFAFCLSGDDSFIDRATILCINCFVGLAQLMTVVFLMIGWIWSIAWGCTFVGLSGKH</sequence>
<comment type="subcellular location">
    <subcellularLocation>
        <location evidence="1">Membrane</location>
        <topology evidence="1">Multi-pass membrane protein</topology>
    </subcellularLocation>
</comment>
<dbReference type="OrthoDB" id="361532at2759"/>
<protein>
    <recommendedName>
        <fullName evidence="8">Protein stum homolog</fullName>
    </recommendedName>
</protein>
<evidence type="ECO:0000256" key="1">
    <source>
        <dbReference type="ARBA" id="ARBA00004141"/>
    </source>
</evidence>
<keyword evidence="7" id="KW-1185">Reference proteome</keyword>
<dbReference type="PhylomeDB" id="A7T199"/>
<evidence type="ECO:0000313" key="7">
    <source>
        <dbReference type="Proteomes" id="UP000001593"/>
    </source>
</evidence>
<dbReference type="InParanoid" id="A7T199"/>
<evidence type="ECO:0000256" key="2">
    <source>
        <dbReference type="ARBA" id="ARBA00022692"/>
    </source>
</evidence>
<keyword evidence="4 5" id="KW-0472">Membrane</keyword>
<evidence type="ECO:0000256" key="4">
    <source>
        <dbReference type="ARBA" id="ARBA00023136"/>
    </source>
</evidence>
<evidence type="ECO:0000256" key="3">
    <source>
        <dbReference type="ARBA" id="ARBA00022989"/>
    </source>
</evidence>
<dbReference type="InterPro" id="IPR026673">
    <property type="entry name" value="SPEC3/Stum"/>
</dbReference>
<gene>
    <name evidence="6" type="ORF">NEMVEDRAFT_v1g141559</name>
</gene>
<dbReference type="EMBL" id="DS470092">
    <property type="protein sequence ID" value="EDO30271.1"/>
    <property type="molecule type" value="Genomic_DNA"/>
</dbReference>
<dbReference type="GO" id="GO:0016020">
    <property type="term" value="C:membrane"/>
    <property type="evidence" value="ECO:0007669"/>
    <property type="project" value="UniProtKB-SubCell"/>
</dbReference>
<dbReference type="eggNOG" id="ENOG502S270">
    <property type="taxonomic scope" value="Eukaryota"/>
</dbReference>
<keyword evidence="2 5" id="KW-0812">Transmembrane</keyword>
<dbReference type="PANTHER" id="PTHR21676">
    <property type="entry name" value="PROTEIN STUM"/>
    <property type="match status" value="1"/>
</dbReference>
<dbReference type="Pfam" id="PF15795">
    <property type="entry name" value="Spec3"/>
    <property type="match status" value="1"/>
</dbReference>
<feature type="non-terminal residue" evidence="6">
    <location>
        <position position="89"/>
    </location>
</feature>
<feature type="non-terminal residue" evidence="6">
    <location>
        <position position="1"/>
    </location>
</feature>
<dbReference type="PANTHER" id="PTHR21676:SF6">
    <property type="entry name" value="PROTEIN STUM"/>
    <property type="match status" value="1"/>
</dbReference>
<dbReference type="AlphaFoldDB" id="A7T199"/>